<reference evidence="7" key="1">
    <citation type="submission" date="2018-04" db="EMBL/GenBank/DDBJ databases">
        <title>Transcriptome of Schizaphis graminum biotype I.</title>
        <authorList>
            <person name="Scully E.D."/>
            <person name="Geib S.M."/>
            <person name="Palmer N.A."/>
            <person name="Koch K."/>
            <person name="Bradshaw J."/>
            <person name="Heng-Moss T."/>
            <person name="Sarath G."/>
        </authorList>
    </citation>
    <scope>NUCLEOTIDE SEQUENCE</scope>
</reference>
<dbReference type="Pfam" id="PF02257">
    <property type="entry name" value="RFX_DNA_binding"/>
    <property type="match status" value="1"/>
</dbReference>
<name>A0A2S2P0A8_SCHGA</name>
<dbReference type="FunFam" id="1.10.10.10:FF:000017">
    <property type="entry name" value="transcription factor RFX3 isoform X1"/>
    <property type="match status" value="1"/>
</dbReference>
<dbReference type="PANTHER" id="PTHR12619:SF33">
    <property type="entry name" value="RFX, ISOFORM H"/>
    <property type="match status" value="1"/>
</dbReference>
<dbReference type="InterPro" id="IPR039779">
    <property type="entry name" value="RFX-like"/>
</dbReference>
<accession>A0A2S2P0A8</accession>
<sequence>MELNMDLGNSMAISVRTRIKLEESAGTSSQINAITVLKTGEVGQTRIVQQTSVNINSNRQLVNAIPCEINPVHNNISNKLTEDDKYCLDYKDRNSSTVTVNNNHYVVAPLVPKIEPIDSDDINSTYVQFNEETDKQAIFKNEQNMTCPIYTVNESGTMYQGSQTHYSPSTNSYSQVINTLGQPTCHTQIISNGTYIVQQNIDNYHTIISTSQRNSPNSTMSSDMSYHTVSTIDSDITNTNIDQLNDIKLNTVMQNSSVLRTNKISPLIINWLMENYEMAEGVSLLRSTIYNHYLIHCSKTKIDPVIGPSFGKIIRSVFTGLRTRRLGTRGNSKYHYYGIKIKANSLLNDFKEEKNLPDQTNKNSSSSKNIKFINTEEQNCNQYTNNSSNSTNCFQNFIPSSPQAQDQEYLGDGTNVIPEFPDIILNELELDDNCTLEDVDTFKNLYREHYEVLNSFQFKAYLFLFK</sequence>
<protein>
    <submittedName>
        <fullName evidence="7">Transcription factor RFX3</fullName>
    </submittedName>
</protein>
<dbReference type="InterPro" id="IPR036388">
    <property type="entry name" value="WH-like_DNA-bd_sf"/>
</dbReference>
<keyword evidence="2" id="KW-0805">Transcription regulation</keyword>
<dbReference type="InterPro" id="IPR003150">
    <property type="entry name" value="DNA-bd_RFX"/>
</dbReference>
<evidence type="ECO:0000256" key="3">
    <source>
        <dbReference type="ARBA" id="ARBA00023125"/>
    </source>
</evidence>
<evidence type="ECO:0000256" key="4">
    <source>
        <dbReference type="ARBA" id="ARBA00023163"/>
    </source>
</evidence>
<evidence type="ECO:0000256" key="1">
    <source>
        <dbReference type="ARBA" id="ARBA00004123"/>
    </source>
</evidence>
<dbReference type="EMBL" id="GGMR01010195">
    <property type="protein sequence ID" value="MBY22814.1"/>
    <property type="molecule type" value="Transcribed_RNA"/>
</dbReference>
<evidence type="ECO:0000259" key="6">
    <source>
        <dbReference type="PROSITE" id="PS51526"/>
    </source>
</evidence>
<organism evidence="7">
    <name type="scientific">Schizaphis graminum</name>
    <name type="common">Green bug aphid</name>
    <dbReference type="NCBI Taxonomy" id="13262"/>
    <lineage>
        <taxon>Eukaryota</taxon>
        <taxon>Metazoa</taxon>
        <taxon>Ecdysozoa</taxon>
        <taxon>Arthropoda</taxon>
        <taxon>Hexapoda</taxon>
        <taxon>Insecta</taxon>
        <taxon>Pterygota</taxon>
        <taxon>Neoptera</taxon>
        <taxon>Paraneoptera</taxon>
        <taxon>Hemiptera</taxon>
        <taxon>Sternorrhyncha</taxon>
        <taxon>Aphidomorpha</taxon>
        <taxon>Aphidoidea</taxon>
        <taxon>Aphididae</taxon>
        <taxon>Aphidini</taxon>
        <taxon>Schizaphis</taxon>
    </lineage>
</organism>
<dbReference type="GO" id="GO:0000981">
    <property type="term" value="F:DNA-binding transcription factor activity, RNA polymerase II-specific"/>
    <property type="evidence" value="ECO:0007669"/>
    <property type="project" value="TreeGrafter"/>
</dbReference>
<keyword evidence="3" id="KW-0238">DNA-binding</keyword>
<dbReference type="Gene3D" id="1.10.10.10">
    <property type="entry name" value="Winged helix-like DNA-binding domain superfamily/Winged helix DNA-binding domain"/>
    <property type="match status" value="1"/>
</dbReference>
<evidence type="ECO:0000256" key="2">
    <source>
        <dbReference type="ARBA" id="ARBA00023015"/>
    </source>
</evidence>
<dbReference type="GO" id="GO:0005634">
    <property type="term" value="C:nucleus"/>
    <property type="evidence" value="ECO:0007669"/>
    <property type="project" value="UniProtKB-SubCell"/>
</dbReference>
<dbReference type="GO" id="GO:0000978">
    <property type="term" value="F:RNA polymerase II cis-regulatory region sequence-specific DNA binding"/>
    <property type="evidence" value="ECO:0007669"/>
    <property type="project" value="TreeGrafter"/>
</dbReference>
<keyword evidence="5" id="KW-0539">Nucleus</keyword>
<keyword evidence="4" id="KW-0804">Transcription</keyword>
<dbReference type="PROSITE" id="PS51526">
    <property type="entry name" value="RFX_DBD"/>
    <property type="match status" value="1"/>
</dbReference>
<evidence type="ECO:0000313" key="7">
    <source>
        <dbReference type="EMBL" id="MBY22814.1"/>
    </source>
</evidence>
<evidence type="ECO:0000256" key="5">
    <source>
        <dbReference type="ARBA" id="ARBA00023242"/>
    </source>
</evidence>
<dbReference type="InterPro" id="IPR036390">
    <property type="entry name" value="WH_DNA-bd_sf"/>
</dbReference>
<dbReference type="PANTHER" id="PTHR12619">
    <property type="entry name" value="RFX TRANSCRIPTION FACTOR FAMILY"/>
    <property type="match status" value="1"/>
</dbReference>
<dbReference type="SUPFAM" id="SSF46785">
    <property type="entry name" value="Winged helix' DNA-binding domain"/>
    <property type="match status" value="1"/>
</dbReference>
<proteinExistence type="predicted"/>
<dbReference type="AlphaFoldDB" id="A0A2S2P0A8"/>
<comment type="subcellular location">
    <subcellularLocation>
        <location evidence="1">Nucleus</location>
    </subcellularLocation>
</comment>
<feature type="domain" description="RFX-type winged-helix" evidence="6">
    <location>
        <begin position="268"/>
        <end position="343"/>
    </location>
</feature>
<gene>
    <name evidence="7" type="primary">Rfx3</name>
    <name evidence="7" type="ORF">g.132134</name>
</gene>